<comment type="caution">
    <text evidence="10">The sequence shown here is derived from an EMBL/GenBank/DDBJ whole genome shotgun (WGS) entry which is preliminary data.</text>
</comment>
<evidence type="ECO:0000256" key="3">
    <source>
        <dbReference type="ARBA" id="ARBA00022575"/>
    </source>
</evidence>
<evidence type="ECO:0000256" key="8">
    <source>
        <dbReference type="ARBA" id="ARBA00031155"/>
    </source>
</evidence>
<evidence type="ECO:0000256" key="1">
    <source>
        <dbReference type="ARBA" id="ARBA00001917"/>
    </source>
</evidence>
<keyword evidence="5" id="KW-0288">FMN</keyword>
<evidence type="ECO:0000313" key="10">
    <source>
        <dbReference type="EMBL" id="MDX8152931.1"/>
    </source>
</evidence>
<keyword evidence="4" id="KW-0285">Flavoprotein</keyword>
<evidence type="ECO:0000256" key="7">
    <source>
        <dbReference type="ARBA" id="ARBA00023033"/>
    </source>
</evidence>
<dbReference type="CDD" id="cd04730">
    <property type="entry name" value="NPD_like"/>
    <property type="match status" value="1"/>
</dbReference>
<dbReference type="EMBL" id="JAXAVX010000009">
    <property type="protein sequence ID" value="MDX8152931.1"/>
    <property type="molecule type" value="Genomic_DNA"/>
</dbReference>
<dbReference type="PANTHER" id="PTHR42747:SF3">
    <property type="entry name" value="NITRONATE MONOOXYGENASE-RELATED"/>
    <property type="match status" value="1"/>
</dbReference>
<dbReference type="GO" id="GO:0004497">
    <property type="term" value="F:monooxygenase activity"/>
    <property type="evidence" value="ECO:0007669"/>
    <property type="project" value="UniProtKB-KW"/>
</dbReference>
<reference evidence="10 11" key="1">
    <citation type="submission" date="2023-11" db="EMBL/GenBank/DDBJ databases">
        <authorList>
            <person name="Xu M."/>
            <person name="Jiang T."/>
        </authorList>
    </citation>
    <scope>NUCLEOTIDE SEQUENCE [LARGE SCALE GENOMIC DNA]</scope>
    <source>
        <strain evidence="10 11">SD</strain>
    </source>
</reference>
<evidence type="ECO:0000256" key="2">
    <source>
        <dbReference type="ARBA" id="ARBA00009881"/>
    </source>
</evidence>
<sequence length="360" mass="35727">MPSPLDPAALAAPIVLAPMAGGPSTPALAAAVSDAGGLGTLAAGYRAPDALADDLARTRERTSRPIGVNLFAPPPPAVPATRIAAHAAAVAREASALGVAAGAPRHDDDGWNEKIALLERDPVAVVSVTFGLPAAEVLARLRAAGSAVWVTVTSAEEARAAAAAGADALIVQGAEAGGHQGGFVDEPGREPLGVLALLQLVRAAVEVPLIAAGGIATGAGLAAVLAAGAAAAQLGTAFLGCPEAGTWAGHRALLGGDRPTAFTRAFSGRRARGLETRFAREHEDTAAVAYPQIHHLTAPVRAAARAAGDAERVSLWAGQAHPLAASRPAAELVAVLTAEADAALQAAIGCRAATAVSDLR</sequence>
<dbReference type="RefSeq" id="WP_319955082.1">
    <property type="nucleotide sequence ID" value="NZ_JAXAVX010000009.1"/>
</dbReference>
<dbReference type="InterPro" id="IPR004136">
    <property type="entry name" value="NMO"/>
</dbReference>
<gene>
    <name evidence="10" type="ORF">SK069_15135</name>
</gene>
<dbReference type="PANTHER" id="PTHR42747">
    <property type="entry name" value="NITRONATE MONOOXYGENASE-RELATED"/>
    <property type="match status" value="1"/>
</dbReference>
<dbReference type="Proteomes" id="UP001277761">
    <property type="component" value="Unassembled WGS sequence"/>
</dbReference>
<organism evidence="10 11">
    <name type="scientific">Patulibacter brassicae</name>
    <dbReference type="NCBI Taxonomy" id="1705717"/>
    <lineage>
        <taxon>Bacteria</taxon>
        <taxon>Bacillati</taxon>
        <taxon>Actinomycetota</taxon>
        <taxon>Thermoleophilia</taxon>
        <taxon>Solirubrobacterales</taxon>
        <taxon>Patulibacteraceae</taxon>
        <taxon>Patulibacter</taxon>
    </lineage>
</organism>
<comment type="similarity">
    <text evidence="2">Belongs to the nitronate monooxygenase family. NMO class I subfamily.</text>
</comment>
<accession>A0ABU4VM64</accession>
<evidence type="ECO:0000256" key="4">
    <source>
        <dbReference type="ARBA" id="ARBA00022630"/>
    </source>
</evidence>
<dbReference type="InterPro" id="IPR013785">
    <property type="entry name" value="Aldolase_TIM"/>
</dbReference>
<keyword evidence="7 10" id="KW-0503">Monooxygenase</keyword>
<dbReference type="Pfam" id="PF03060">
    <property type="entry name" value="NMO"/>
    <property type="match status" value="1"/>
</dbReference>
<keyword evidence="3" id="KW-0216">Detoxification</keyword>
<evidence type="ECO:0000256" key="9">
    <source>
        <dbReference type="ARBA" id="ARBA00049401"/>
    </source>
</evidence>
<comment type="cofactor">
    <cofactor evidence="1">
        <name>FMN</name>
        <dbReference type="ChEBI" id="CHEBI:58210"/>
    </cofactor>
</comment>
<name>A0ABU4VM64_9ACTN</name>
<evidence type="ECO:0000256" key="5">
    <source>
        <dbReference type="ARBA" id="ARBA00022643"/>
    </source>
</evidence>
<comment type="catalytic activity">
    <reaction evidence="9">
        <text>3 propionate 3-nitronate + 3 O2 + H2O = 3 3-oxopropanoate + 2 nitrate + nitrite + H2O2 + 3 H(+)</text>
        <dbReference type="Rhea" id="RHEA:57332"/>
        <dbReference type="ChEBI" id="CHEBI:15377"/>
        <dbReference type="ChEBI" id="CHEBI:15378"/>
        <dbReference type="ChEBI" id="CHEBI:15379"/>
        <dbReference type="ChEBI" id="CHEBI:16240"/>
        <dbReference type="ChEBI" id="CHEBI:16301"/>
        <dbReference type="ChEBI" id="CHEBI:17632"/>
        <dbReference type="ChEBI" id="CHEBI:33190"/>
        <dbReference type="ChEBI" id="CHEBI:136067"/>
    </reaction>
</comment>
<evidence type="ECO:0000256" key="6">
    <source>
        <dbReference type="ARBA" id="ARBA00023002"/>
    </source>
</evidence>
<evidence type="ECO:0000313" key="11">
    <source>
        <dbReference type="Proteomes" id="UP001277761"/>
    </source>
</evidence>
<protein>
    <recommendedName>
        <fullName evidence="8">Propionate 3-nitronate monooxygenase</fullName>
    </recommendedName>
</protein>
<keyword evidence="11" id="KW-1185">Reference proteome</keyword>
<dbReference type="Gene3D" id="3.20.20.70">
    <property type="entry name" value="Aldolase class I"/>
    <property type="match status" value="1"/>
</dbReference>
<dbReference type="SUPFAM" id="SSF51412">
    <property type="entry name" value="Inosine monophosphate dehydrogenase (IMPDH)"/>
    <property type="match status" value="1"/>
</dbReference>
<proteinExistence type="inferred from homology"/>
<keyword evidence="6" id="KW-0560">Oxidoreductase</keyword>